<dbReference type="CDD" id="cd13578">
    <property type="entry name" value="PBP2_Bug27"/>
    <property type="match status" value="1"/>
</dbReference>
<dbReference type="Pfam" id="PF03401">
    <property type="entry name" value="TctC"/>
    <property type="match status" value="1"/>
</dbReference>
<name>A0ABS6HC78_9PROT</name>
<evidence type="ECO:0000313" key="4">
    <source>
        <dbReference type="Proteomes" id="UP000689967"/>
    </source>
</evidence>
<evidence type="ECO:0000256" key="2">
    <source>
        <dbReference type="SAM" id="SignalP"/>
    </source>
</evidence>
<feature type="signal peptide" evidence="2">
    <location>
        <begin position="1"/>
        <end position="25"/>
    </location>
</feature>
<gene>
    <name evidence="3" type="ORF">JJQ90_16315</name>
</gene>
<keyword evidence="4" id="KW-1185">Reference proteome</keyword>
<dbReference type="PANTHER" id="PTHR42928:SF5">
    <property type="entry name" value="BLR1237 PROTEIN"/>
    <property type="match status" value="1"/>
</dbReference>
<dbReference type="PANTHER" id="PTHR42928">
    <property type="entry name" value="TRICARBOXYLATE-BINDING PROTEIN"/>
    <property type="match status" value="1"/>
</dbReference>
<comment type="similarity">
    <text evidence="1">Belongs to the UPF0065 (bug) family.</text>
</comment>
<proteinExistence type="inferred from homology"/>
<protein>
    <submittedName>
        <fullName evidence="3">Tripartite tricarboxylate transporter substrate binding protein</fullName>
    </submittedName>
</protein>
<reference evidence="3 4" key="1">
    <citation type="submission" date="2021-01" db="EMBL/GenBank/DDBJ databases">
        <title>Roseomonas sp. nov, a bacterium isolated from an oil production mixture in Yumen Oilfield.</title>
        <authorList>
            <person name="Wu D."/>
        </authorList>
    </citation>
    <scope>NUCLEOTIDE SEQUENCE [LARGE SCALE GENOMIC DNA]</scope>
    <source>
        <strain evidence="3 4">ROY-5-3</strain>
    </source>
</reference>
<evidence type="ECO:0000256" key="1">
    <source>
        <dbReference type="ARBA" id="ARBA00006987"/>
    </source>
</evidence>
<dbReference type="Proteomes" id="UP000689967">
    <property type="component" value="Unassembled WGS sequence"/>
</dbReference>
<dbReference type="EMBL" id="JAERQM010000004">
    <property type="protein sequence ID" value="MBU8545288.1"/>
    <property type="molecule type" value="Genomic_DNA"/>
</dbReference>
<organism evidence="3 4">
    <name type="scientific">Falsiroseomonas oleicola</name>
    <dbReference type="NCBI Taxonomy" id="2801474"/>
    <lineage>
        <taxon>Bacteria</taxon>
        <taxon>Pseudomonadati</taxon>
        <taxon>Pseudomonadota</taxon>
        <taxon>Alphaproteobacteria</taxon>
        <taxon>Acetobacterales</taxon>
        <taxon>Roseomonadaceae</taxon>
        <taxon>Falsiroseomonas</taxon>
    </lineage>
</organism>
<keyword evidence="2" id="KW-0732">Signal</keyword>
<sequence length="327" mass="33501">MPTRRSLIQASSLLGLAPLAAPALAQAPWPSRPITIVVPFPPGGSNDLLARPVALKLQQALGGHPVVVENRGGAGGTVGAMVVARAPADGHTLMWGHVGTLAVNPWIYPNNPYDVLRDFAPVALVATLPSILTIHPSVQARTAAEFIALAKANPGSLEYGSAGNGAASHITMAAFCDAAGIELVHVPYRGNGPMLADLMAGRLKASFAGAPVVLPSIRDGRLLGLGMSALTPSDALPGIPAIAANALPGFEVVQWHGLVAPAATPPEVVARINTAVNGLLGDADLKARLVTEGADAAPRTPEAFRALIASELERFRVLIGRAGIKAD</sequence>
<evidence type="ECO:0000313" key="3">
    <source>
        <dbReference type="EMBL" id="MBU8545288.1"/>
    </source>
</evidence>
<accession>A0ABS6HC78</accession>
<feature type="chain" id="PRO_5046189627" evidence="2">
    <location>
        <begin position="26"/>
        <end position="327"/>
    </location>
</feature>
<dbReference type="InterPro" id="IPR006311">
    <property type="entry name" value="TAT_signal"/>
</dbReference>
<dbReference type="RefSeq" id="WP_216877174.1">
    <property type="nucleotide sequence ID" value="NZ_JAERQM010000004.1"/>
</dbReference>
<dbReference type="PROSITE" id="PS51318">
    <property type="entry name" value="TAT"/>
    <property type="match status" value="1"/>
</dbReference>
<dbReference type="InterPro" id="IPR005064">
    <property type="entry name" value="BUG"/>
</dbReference>
<comment type="caution">
    <text evidence="3">The sequence shown here is derived from an EMBL/GenBank/DDBJ whole genome shotgun (WGS) entry which is preliminary data.</text>
</comment>
<dbReference type="PIRSF" id="PIRSF017082">
    <property type="entry name" value="YflP"/>
    <property type="match status" value="1"/>
</dbReference>